<evidence type="ECO:0000313" key="2">
    <source>
        <dbReference type="EMBL" id="TXT05018.1"/>
    </source>
</evidence>
<gene>
    <name evidence="2" type="ORF">VHUM_03838</name>
</gene>
<feature type="region of interest" description="Disordered" evidence="1">
    <location>
        <begin position="59"/>
        <end position="159"/>
    </location>
</feature>
<evidence type="ECO:0000313" key="3">
    <source>
        <dbReference type="Proteomes" id="UP000473826"/>
    </source>
</evidence>
<name>A0A7D8YV57_VANHU</name>
<organism evidence="2 3">
    <name type="scientific">Vanrija humicola</name>
    <name type="common">Yeast</name>
    <name type="synonym">Cryptococcus humicola</name>
    <dbReference type="NCBI Taxonomy" id="5417"/>
    <lineage>
        <taxon>Eukaryota</taxon>
        <taxon>Fungi</taxon>
        <taxon>Dikarya</taxon>
        <taxon>Basidiomycota</taxon>
        <taxon>Agaricomycotina</taxon>
        <taxon>Tremellomycetes</taxon>
        <taxon>Trichosporonales</taxon>
        <taxon>Trichosporonaceae</taxon>
        <taxon>Vanrija</taxon>
    </lineage>
</organism>
<keyword evidence="3" id="KW-1185">Reference proteome</keyword>
<proteinExistence type="predicted"/>
<dbReference type="EMBL" id="QKWK01000012">
    <property type="protein sequence ID" value="TXT05018.1"/>
    <property type="molecule type" value="Genomic_DNA"/>
</dbReference>
<comment type="caution">
    <text evidence="2">The sequence shown here is derived from an EMBL/GenBank/DDBJ whole genome shotgun (WGS) entry which is preliminary data.</text>
</comment>
<protein>
    <submittedName>
        <fullName evidence="2">Uncharacterized protein</fullName>
    </submittedName>
</protein>
<sequence length="159" mass="17281">MSHGVRRIQGRFTTNTASEAYQRQLLAPVKRWRKGWVAPAGLPEGSTFKVCKWIKLDEVGAKPPSPLTPDRVDALRRRGRGGGRRRRGGGGGRRRRRQGRGRDGAADSDGDSGARGAPVRRRDAGARLARRADAGSRHARQGRHARRAQSRGADACAGC</sequence>
<dbReference type="Proteomes" id="UP000473826">
    <property type="component" value="Unassembled WGS sequence"/>
</dbReference>
<dbReference type="AlphaFoldDB" id="A0A7D8YV57"/>
<reference evidence="2 3" key="1">
    <citation type="journal article" date="2019" name="PLoS Genet.">
        <title>Convergent evolution of linked mating-type loci in basidiomycete fungi.</title>
        <authorList>
            <person name="Sun S."/>
            <person name="Coelho M.A."/>
            <person name="Heitman J."/>
            <person name="Nowrousian M."/>
        </authorList>
    </citation>
    <scope>NUCLEOTIDE SEQUENCE [LARGE SCALE GENOMIC DNA]</scope>
    <source>
        <strain evidence="2 3">CBS 4282</strain>
    </source>
</reference>
<feature type="compositionally biased region" description="Basic residues" evidence="1">
    <location>
        <begin position="137"/>
        <end position="149"/>
    </location>
</feature>
<feature type="compositionally biased region" description="Basic and acidic residues" evidence="1">
    <location>
        <begin position="120"/>
        <end position="136"/>
    </location>
</feature>
<feature type="compositionally biased region" description="Basic residues" evidence="1">
    <location>
        <begin position="77"/>
        <end position="99"/>
    </location>
</feature>
<accession>A0A7D8YV57</accession>
<evidence type="ECO:0000256" key="1">
    <source>
        <dbReference type="SAM" id="MobiDB-lite"/>
    </source>
</evidence>
<dbReference type="OrthoDB" id="2595509at2759"/>